<organism evidence="10 11">
    <name type="scientific">Tegillarca granosa</name>
    <name type="common">Malaysian cockle</name>
    <name type="synonym">Anadara granosa</name>
    <dbReference type="NCBI Taxonomy" id="220873"/>
    <lineage>
        <taxon>Eukaryota</taxon>
        <taxon>Metazoa</taxon>
        <taxon>Spiralia</taxon>
        <taxon>Lophotrochozoa</taxon>
        <taxon>Mollusca</taxon>
        <taxon>Bivalvia</taxon>
        <taxon>Autobranchia</taxon>
        <taxon>Pteriomorphia</taxon>
        <taxon>Arcoida</taxon>
        <taxon>Arcoidea</taxon>
        <taxon>Arcidae</taxon>
        <taxon>Tegillarca</taxon>
    </lineage>
</organism>
<comment type="catalytic activity">
    <reaction evidence="8">
        <text>L-seryl-[protein] + ATP = O-phospho-L-seryl-[protein] + ADP + H(+)</text>
        <dbReference type="Rhea" id="RHEA:17989"/>
        <dbReference type="Rhea" id="RHEA-COMP:9863"/>
        <dbReference type="Rhea" id="RHEA-COMP:11604"/>
        <dbReference type="ChEBI" id="CHEBI:15378"/>
        <dbReference type="ChEBI" id="CHEBI:29999"/>
        <dbReference type="ChEBI" id="CHEBI:30616"/>
        <dbReference type="ChEBI" id="CHEBI:83421"/>
        <dbReference type="ChEBI" id="CHEBI:456216"/>
        <dbReference type="EC" id="2.7.11.1"/>
    </reaction>
</comment>
<dbReference type="PROSITE" id="PS00108">
    <property type="entry name" value="PROTEIN_KINASE_ST"/>
    <property type="match status" value="1"/>
</dbReference>
<dbReference type="Gene3D" id="1.10.510.10">
    <property type="entry name" value="Transferase(Phosphotransferase) domain 1"/>
    <property type="match status" value="1"/>
</dbReference>
<evidence type="ECO:0000256" key="2">
    <source>
        <dbReference type="ARBA" id="ARBA00022527"/>
    </source>
</evidence>
<evidence type="ECO:0000313" key="10">
    <source>
        <dbReference type="EMBL" id="KAJ8314191.1"/>
    </source>
</evidence>
<name>A0ABQ9FC54_TEGGR</name>
<evidence type="ECO:0000259" key="9">
    <source>
        <dbReference type="PROSITE" id="PS50011"/>
    </source>
</evidence>
<comment type="catalytic activity">
    <reaction evidence="7">
        <text>L-threonyl-[protein] + ATP = O-phospho-L-threonyl-[protein] + ADP + H(+)</text>
        <dbReference type="Rhea" id="RHEA:46608"/>
        <dbReference type="Rhea" id="RHEA-COMP:11060"/>
        <dbReference type="Rhea" id="RHEA-COMP:11605"/>
        <dbReference type="ChEBI" id="CHEBI:15378"/>
        <dbReference type="ChEBI" id="CHEBI:30013"/>
        <dbReference type="ChEBI" id="CHEBI:30616"/>
        <dbReference type="ChEBI" id="CHEBI:61977"/>
        <dbReference type="ChEBI" id="CHEBI:456216"/>
        <dbReference type="EC" id="2.7.11.1"/>
    </reaction>
</comment>
<dbReference type="InterPro" id="IPR052239">
    <property type="entry name" value="Ser/Thr-specific_kinases"/>
</dbReference>
<dbReference type="PANTHER" id="PTHR45998">
    <property type="entry name" value="SERINE/THREONINE-PROTEIN KINASE 16"/>
    <property type="match status" value="1"/>
</dbReference>
<evidence type="ECO:0000256" key="6">
    <source>
        <dbReference type="ARBA" id="ARBA00022840"/>
    </source>
</evidence>
<dbReference type="EC" id="2.7.11.1" evidence="1"/>
<evidence type="ECO:0000256" key="5">
    <source>
        <dbReference type="ARBA" id="ARBA00022777"/>
    </source>
</evidence>
<keyword evidence="2" id="KW-0723">Serine/threonine-protein kinase</keyword>
<feature type="domain" description="Protein kinase" evidence="9">
    <location>
        <begin position="28"/>
        <end position="315"/>
    </location>
</feature>
<dbReference type="PROSITE" id="PS50011">
    <property type="entry name" value="PROTEIN_KINASE_DOM"/>
    <property type="match status" value="1"/>
</dbReference>
<keyword evidence="6" id="KW-0067">ATP-binding</keyword>
<gene>
    <name evidence="10" type="ORF">KUTeg_008752</name>
</gene>
<evidence type="ECO:0000313" key="11">
    <source>
        <dbReference type="Proteomes" id="UP001217089"/>
    </source>
</evidence>
<accession>A0ABQ9FC54</accession>
<evidence type="ECO:0000256" key="4">
    <source>
        <dbReference type="ARBA" id="ARBA00022741"/>
    </source>
</evidence>
<keyword evidence="11" id="KW-1185">Reference proteome</keyword>
<dbReference type="EMBL" id="JARBDR010000342">
    <property type="protein sequence ID" value="KAJ8314191.1"/>
    <property type="molecule type" value="Genomic_DNA"/>
</dbReference>
<dbReference type="SUPFAM" id="SSF56112">
    <property type="entry name" value="Protein kinase-like (PK-like)"/>
    <property type="match status" value="1"/>
</dbReference>
<keyword evidence="4" id="KW-0547">Nucleotide-binding</keyword>
<dbReference type="InterPro" id="IPR000719">
    <property type="entry name" value="Prot_kinase_dom"/>
</dbReference>
<protein>
    <recommendedName>
        <fullName evidence="1">non-specific serine/threonine protein kinase</fullName>
        <ecNumber evidence="1">2.7.11.1</ecNumber>
    </recommendedName>
</protein>
<dbReference type="Pfam" id="PF00069">
    <property type="entry name" value="Pkinase"/>
    <property type="match status" value="1"/>
</dbReference>
<evidence type="ECO:0000256" key="8">
    <source>
        <dbReference type="ARBA" id="ARBA00048679"/>
    </source>
</evidence>
<dbReference type="InterPro" id="IPR011009">
    <property type="entry name" value="Kinase-like_dom_sf"/>
</dbReference>
<keyword evidence="3" id="KW-0808">Transferase</keyword>
<evidence type="ECO:0000256" key="1">
    <source>
        <dbReference type="ARBA" id="ARBA00012513"/>
    </source>
</evidence>
<evidence type="ECO:0000256" key="7">
    <source>
        <dbReference type="ARBA" id="ARBA00047899"/>
    </source>
</evidence>
<comment type="caution">
    <text evidence="10">The sequence shown here is derived from an EMBL/GenBank/DDBJ whole genome shotgun (WGS) entry which is preliminary data.</text>
</comment>
<proteinExistence type="predicted"/>
<dbReference type="CDD" id="cd13986">
    <property type="entry name" value="STKc_16"/>
    <property type="match status" value="1"/>
</dbReference>
<reference evidence="10 11" key="1">
    <citation type="submission" date="2022-12" db="EMBL/GenBank/DDBJ databases">
        <title>Chromosome-level genome of Tegillarca granosa.</title>
        <authorList>
            <person name="Kim J."/>
        </authorList>
    </citation>
    <scope>NUCLEOTIDE SEQUENCE [LARGE SCALE GENOMIC DNA]</scope>
    <source>
        <strain evidence="10">Teg-2019</strain>
        <tissue evidence="10">Adductor muscle</tissue>
    </source>
</reference>
<dbReference type="PANTHER" id="PTHR45998:SF2">
    <property type="entry name" value="SERINE_THREONINE-PROTEIN KINASE 16"/>
    <property type="match status" value="1"/>
</dbReference>
<dbReference type="InterPro" id="IPR008271">
    <property type="entry name" value="Ser/Thr_kinase_AS"/>
</dbReference>
<evidence type="ECO:0000256" key="3">
    <source>
        <dbReference type="ARBA" id="ARBA00022679"/>
    </source>
</evidence>
<dbReference type="SMART" id="SM00220">
    <property type="entry name" value="S_TKc"/>
    <property type="match status" value="1"/>
</dbReference>
<dbReference type="Proteomes" id="UP001217089">
    <property type="component" value="Unassembled WGS sequence"/>
</dbReference>
<keyword evidence="5" id="KW-0418">Kinase</keyword>
<sequence length="319" mass="36636">MNAIGLAYLIKMGCVCGKDALIINNRRFYVRSRIGEGGFSYIDLLEDARTHKDYALKRITCHTKEEERIGLQEVEYMKTFRHHNIIPLEEYRMVKIERYTKSVDILSEVHIVMPYYSRGSVQDMMERLKRKSEKFSENRIWELFLGTCEAIKVFHKHNPPYAHRDVKPANIMISDEGDAVLMDLGSANKARVQITTPSESHKLQDEAAERCSMLYRAPELFNVELGSSIDERTDIWSLGCVLYAMAFLESPFEQVHNQGGSIALATLGGRIKFPENSGYSSSLQEVICFLMKTNPVERPFIDAVIQRVEAIHNTFDNRI</sequence>